<dbReference type="CTD" id="10826"/>
<dbReference type="PANTHER" id="PTHR11863">
    <property type="entry name" value="STEROL DESATURASE"/>
    <property type="match status" value="1"/>
</dbReference>
<dbReference type="HOGENOM" id="CLU_047036_1_1_1"/>
<keyword evidence="4 6" id="KW-0472">Membrane</keyword>
<dbReference type="Proteomes" id="UP000008143">
    <property type="component" value="Chromosome 3"/>
</dbReference>
<evidence type="ECO:0000256" key="5">
    <source>
        <dbReference type="SAM" id="MobiDB-lite"/>
    </source>
</evidence>
<dbReference type="Xenbase" id="XB-GENE-855484">
    <property type="gene designation" value="faxdc2"/>
</dbReference>
<sequence>MPKMGEGDASRPAERRSQDGQVWDSVKKTAFVLGTGLLIFAAFRNSVTWHLQQFWGASGDFWQAQWGKLHTFFDGNQLALFCLGTMLMPTLSFWVFNAMLMLIDLTGKPYFITKYRIQPGKNDPVDPAKLRQAVITVLANQVFLSFPMIVLMYPIMLWRGNPCGPELPTFHWVLLELTVFALVEEILFYYSHRLVHHPLLYKRIHKKHHEWTAPVGVVCLYAHPLEHIFSNMLPSMVGPMVMGSHVATTMLWFCLALITTTISHCGYHLPFLPSPEFHDFHHLKFNQCYGVLGVLDHLHGTDLMFKQTKAYERHILLMNLTPLSQSIPDTPKKSQ</sequence>
<dbReference type="GO" id="GO:0000254">
    <property type="term" value="F:C-4 methylsterol oxidase activity"/>
    <property type="evidence" value="ECO:0000318"/>
    <property type="project" value="GO_Central"/>
</dbReference>
<organism evidence="8">
    <name type="scientific">Xenopus tropicalis</name>
    <name type="common">Western clawed frog</name>
    <name type="synonym">Silurana tropicalis</name>
    <dbReference type="NCBI Taxonomy" id="8364"/>
    <lineage>
        <taxon>Eukaryota</taxon>
        <taxon>Metazoa</taxon>
        <taxon>Chordata</taxon>
        <taxon>Craniata</taxon>
        <taxon>Vertebrata</taxon>
        <taxon>Euteleostomi</taxon>
        <taxon>Amphibia</taxon>
        <taxon>Batrachia</taxon>
        <taxon>Anura</taxon>
        <taxon>Pipoidea</taxon>
        <taxon>Pipidae</taxon>
        <taxon>Xenopodinae</taxon>
        <taxon>Xenopus</taxon>
        <taxon>Silurana</taxon>
    </lineage>
</organism>
<accession>A0A1B8Y5M4</accession>
<comment type="subcellular location">
    <subcellularLocation>
        <location evidence="1">Membrane</location>
    </subcellularLocation>
</comment>
<accession>F7DHR0</accession>
<dbReference type="Pfam" id="PF04116">
    <property type="entry name" value="FA_hydroxylase"/>
    <property type="match status" value="1"/>
</dbReference>
<dbReference type="Bgee" id="ENSXETG00000008410">
    <property type="expression patterns" value="Expressed in skeletal muscle tissue and 16 other cell types or tissues"/>
</dbReference>
<keyword evidence="9" id="KW-1185">Reference proteome</keyword>
<dbReference type="KEGG" id="xtr:100496051"/>
<keyword evidence="2 6" id="KW-0812">Transmembrane</keyword>
<dbReference type="GO" id="GO:0016126">
    <property type="term" value="P:sterol biosynthetic process"/>
    <property type="evidence" value="ECO:0000318"/>
    <property type="project" value="GO_Central"/>
</dbReference>
<dbReference type="RefSeq" id="XP_002932361.1">
    <property type="nucleotide sequence ID" value="XM_002932315.5"/>
</dbReference>
<dbReference type="STRING" id="8364.ENSXETP00000018429"/>
<name>F7DHR0_XENTR</name>
<evidence type="ECO:0000256" key="4">
    <source>
        <dbReference type="ARBA" id="ARBA00023136"/>
    </source>
</evidence>
<evidence type="ECO:0000313" key="10">
    <source>
        <dbReference type="RefSeq" id="XP_002932361.1"/>
    </source>
</evidence>
<feature type="transmembrane region" description="Helical" evidence="6">
    <location>
        <begin position="137"/>
        <end position="158"/>
    </location>
</feature>
<dbReference type="GeneID" id="100496051"/>
<evidence type="ECO:0000256" key="1">
    <source>
        <dbReference type="ARBA" id="ARBA00004370"/>
    </source>
</evidence>
<dbReference type="OMA" id="QYAHPIE"/>
<keyword evidence="3 6" id="KW-1133">Transmembrane helix</keyword>
<feature type="transmembrane region" description="Helical" evidence="6">
    <location>
        <begin position="170"/>
        <end position="190"/>
    </location>
</feature>
<feature type="transmembrane region" description="Helical" evidence="6">
    <location>
        <begin position="78"/>
        <end position="103"/>
    </location>
</feature>
<evidence type="ECO:0000313" key="8">
    <source>
        <dbReference type="Ensembl" id="ENSXETP00000018429"/>
    </source>
</evidence>
<dbReference type="AGR" id="Xenbase:XB-GENE-855484"/>
<proteinExistence type="predicted"/>
<evidence type="ECO:0000256" key="3">
    <source>
        <dbReference type="ARBA" id="ARBA00022989"/>
    </source>
</evidence>
<dbReference type="AlphaFoldDB" id="F7DHR0"/>
<dbReference type="Ensembl" id="ENSXETT00000018429">
    <property type="protein sequence ID" value="ENSXETP00000018429"/>
    <property type="gene ID" value="ENSXETG00000008410"/>
</dbReference>
<feature type="compositionally biased region" description="Basic and acidic residues" evidence="5">
    <location>
        <begin position="1"/>
        <end position="18"/>
    </location>
</feature>
<reference evidence="10" key="3">
    <citation type="submission" date="2025-04" db="UniProtKB">
        <authorList>
            <consortium name="RefSeq"/>
        </authorList>
    </citation>
    <scope>IDENTIFICATION</scope>
    <source>
        <strain evidence="10">Nigerian</strain>
        <tissue evidence="10">Liver and blood</tissue>
    </source>
</reference>
<reference evidence="8" key="1">
    <citation type="journal article" date="2010" name="Science">
        <title>The genome of the Western clawed frog Xenopus tropicalis.</title>
        <authorList>
            <person name="Hellsten U."/>
            <person name="Harland R.M."/>
            <person name="Gilchrist M.J."/>
            <person name="Hendrix D."/>
            <person name="Jurka J."/>
            <person name="Kapitonov V."/>
            <person name="Ovcharenko I."/>
            <person name="Putnam N.H."/>
            <person name="Shu S."/>
            <person name="Taher L."/>
            <person name="Blitz I.L."/>
            <person name="Blumberg B."/>
            <person name="Dichmann D.S."/>
            <person name="Dubchak I."/>
            <person name="Amaya E."/>
            <person name="Detter J.C."/>
            <person name="Fletcher R."/>
            <person name="Gerhard D.S."/>
            <person name="Goodstein D."/>
            <person name="Graves T."/>
            <person name="Grigoriev I.V."/>
            <person name="Grimwood J."/>
            <person name="Kawashima T."/>
            <person name="Lindquist E."/>
            <person name="Lucas S.M."/>
            <person name="Mead P.E."/>
            <person name="Mitros T."/>
            <person name="Ogino H."/>
            <person name="Ohta Y."/>
            <person name="Poliakov A.V."/>
            <person name="Pollet N."/>
            <person name="Robert J."/>
            <person name="Salamov A."/>
            <person name="Sater A.K."/>
            <person name="Schmutz J."/>
            <person name="Terry A."/>
            <person name="Vize P.D."/>
            <person name="Warren W.C."/>
            <person name="Wells D."/>
            <person name="Wills A."/>
            <person name="Wilson R.K."/>
            <person name="Zimmerman L.B."/>
            <person name="Zorn A.M."/>
            <person name="Grainger R."/>
            <person name="Grammer T."/>
            <person name="Khokha M.K."/>
            <person name="Richardson P.M."/>
            <person name="Rokhsar D.S."/>
        </authorList>
    </citation>
    <scope>NUCLEOTIDE SEQUENCE [LARGE SCALE GENOMIC DNA]</scope>
    <source>
        <strain evidence="8">Nigerian</strain>
    </source>
</reference>
<reference evidence="8" key="2">
    <citation type="submission" date="2011-06" db="UniProtKB">
        <authorList>
            <consortium name="Ensembl"/>
        </authorList>
    </citation>
    <scope>IDENTIFICATION</scope>
</reference>
<feature type="transmembrane region" description="Helical" evidence="6">
    <location>
        <begin position="25"/>
        <end position="43"/>
    </location>
</feature>
<dbReference type="InterPro" id="IPR006694">
    <property type="entry name" value="Fatty_acid_hydroxylase"/>
</dbReference>
<dbReference type="GeneTree" id="ENSGT00940000157328"/>
<dbReference type="GO" id="GO:0005789">
    <property type="term" value="C:endoplasmic reticulum membrane"/>
    <property type="evidence" value="ECO:0000318"/>
    <property type="project" value="GO_Central"/>
</dbReference>
<dbReference type="ExpressionAtlas" id="F7DHR0">
    <property type="expression patterns" value="baseline"/>
</dbReference>
<feature type="region of interest" description="Disordered" evidence="5">
    <location>
        <begin position="1"/>
        <end position="21"/>
    </location>
</feature>
<evidence type="ECO:0000256" key="6">
    <source>
        <dbReference type="SAM" id="Phobius"/>
    </source>
</evidence>
<evidence type="ECO:0000256" key="2">
    <source>
        <dbReference type="ARBA" id="ARBA00022692"/>
    </source>
</evidence>
<evidence type="ECO:0000313" key="9">
    <source>
        <dbReference type="Proteomes" id="UP000008143"/>
    </source>
</evidence>
<feature type="domain" description="Fatty acid hydroxylase" evidence="7">
    <location>
        <begin position="178"/>
        <end position="301"/>
    </location>
</feature>
<evidence type="ECO:0000313" key="11">
    <source>
        <dbReference type="Xenbase" id="XB-GENE-855484"/>
    </source>
</evidence>
<dbReference type="GO" id="GO:0005506">
    <property type="term" value="F:iron ion binding"/>
    <property type="evidence" value="ECO:0007669"/>
    <property type="project" value="InterPro"/>
</dbReference>
<gene>
    <name evidence="8 10 11" type="primary">faxdc2</name>
</gene>
<evidence type="ECO:0000259" key="7">
    <source>
        <dbReference type="Pfam" id="PF04116"/>
    </source>
</evidence>
<dbReference type="InterPro" id="IPR050307">
    <property type="entry name" value="Sterol_Desaturase_Related"/>
</dbReference>
<protein>
    <submittedName>
        <fullName evidence="8">Fatty acid hydroxylase domain-containing 2</fullName>
    </submittedName>
    <submittedName>
        <fullName evidence="10">Fatty acid hydroxylase domain-containing protein 2 isoform X1</fullName>
    </submittedName>
</protein>
<dbReference type="eggNOG" id="KOG0873">
    <property type="taxonomic scope" value="Eukaryota"/>
</dbReference>
<dbReference type="OrthoDB" id="408954at2759"/>
<feature type="transmembrane region" description="Helical" evidence="6">
    <location>
        <begin position="250"/>
        <end position="269"/>
    </location>
</feature>